<dbReference type="Proteomes" id="UP000298030">
    <property type="component" value="Unassembled WGS sequence"/>
</dbReference>
<dbReference type="EMBL" id="QPFP01000061">
    <property type="protein sequence ID" value="TEB24977.1"/>
    <property type="molecule type" value="Genomic_DNA"/>
</dbReference>
<name>A0A4Y7SSZ1_COPMI</name>
<proteinExistence type="predicted"/>
<dbReference type="Gene3D" id="3.40.50.300">
    <property type="entry name" value="P-loop containing nucleotide triphosphate hydrolases"/>
    <property type="match status" value="1"/>
</dbReference>
<protein>
    <recommendedName>
        <fullName evidence="2">Nephrocystin 3-like N-terminal domain-containing protein</fullName>
    </recommendedName>
</protein>
<evidence type="ECO:0000313" key="3">
    <source>
        <dbReference type="EMBL" id="TEB24977.1"/>
    </source>
</evidence>
<accession>A0A4Y7SSZ1</accession>
<dbReference type="OrthoDB" id="2941793at2759"/>
<sequence length="825" mass="93007">MDERSGSGSRSNYFANARDFTIGQQNNVAEGGTVYVTNITYSSASGDYDIHDKLNPIPDASYRRDRKKSPPNSTCLPGTREAVIKQVKSWVNDAPVLKDPSNVLWLYGYMGSGKSAITQTIAETFAKKGRLAASFFFFRGSGDRSKSDRFIRTLASDLASSIPSTVPSMKKAIKDYVGLLTASPIELQFQHLFLDPFRSSLRNPGRFAQSLLTGPVVTVVDGLDECEDRGAVASFMDRIVQFYQDHPRTPLRFFISSRVEEYIRTRIAQIKAPTTVDLAHHGSEEDITVIVHETFKRAAEDDRIIRSYGAWPALDERRKLVQLADGSFIMISTVLRFILERTNDGRSAKDRLGAALSLRTGLDEVYAAILAPTEDLPYFIVIISTVILARTPLTIVQLAGLHHLTEADIILVLENLHSVLQIPPEDDKDPVTLCHSSFREFLCAKSRSGRLCISPSFHKTLAYRCFEHLHKDTTVKGYPTPVDYAANAFLWHWTSYLSLHVADLPLVKQEVEDIIAHFRATHPKSIPFVNSLFITYTLLDRGWLSSTSGKHGKCSVAEFIQRLTAVRDKARLRMVTEKVIDAVEHAFAALPDPTSREEQFSVVLRSLDPPLSSLSQALRHHTLLVKCCIPQLFTRVRRKGAHVLFLPVHGEAVDDLYVADYAFRSFPLHLAMATEHDAHFAQQVLSCENKSWDSKATRRELTPFEYFVHQRRYYTTFNDPGEYLQSLKRSFELAASAVEDLLKRQPESAARSSNSDWGFVSTPKHTGRAMFWAYGSLKEDYSLLSLWTGYSNIVQCFIHRMEETHDESTCTLHSQYNQARGRAMT</sequence>
<dbReference type="InterPro" id="IPR027417">
    <property type="entry name" value="P-loop_NTPase"/>
</dbReference>
<evidence type="ECO:0000256" key="1">
    <source>
        <dbReference type="ARBA" id="ARBA00022737"/>
    </source>
</evidence>
<keyword evidence="1" id="KW-0677">Repeat</keyword>
<dbReference type="PANTHER" id="PTHR10039">
    <property type="entry name" value="AMELOGENIN"/>
    <property type="match status" value="1"/>
</dbReference>
<dbReference type="SUPFAM" id="SSF52540">
    <property type="entry name" value="P-loop containing nucleoside triphosphate hydrolases"/>
    <property type="match status" value="1"/>
</dbReference>
<reference evidence="3 4" key="1">
    <citation type="journal article" date="2019" name="Nat. Ecol. Evol.">
        <title>Megaphylogeny resolves global patterns of mushroom evolution.</title>
        <authorList>
            <person name="Varga T."/>
            <person name="Krizsan K."/>
            <person name="Foldi C."/>
            <person name="Dima B."/>
            <person name="Sanchez-Garcia M."/>
            <person name="Sanchez-Ramirez S."/>
            <person name="Szollosi G.J."/>
            <person name="Szarkandi J.G."/>
            <person name="Papp V."/>
            <person name="Albert L."/>
            <person name="Andreopoulos W."/>
            <person name="Angelini C."/>
            <person name="Antonin V."/>
            <person name="Barry K.W."/>
            <person name="Bougher N.L."/>
            <person name="Buchanan P."/>
            <person name="Buyck B."/>
            <person name="Bense V."/>
            <person name="Catcheside P."/>
            <person name="Chovatia M."/>
            <person name="Cooper J."/>
            <person name="Damon W."/>
            <person name="Desjardin D."/>
            <person name="Finy P."/>
            <person name="Geml J."/>
            <person name="Haridas S."/>
            <person name="Hughes K."/>
            <person name="Justo A."/>
            <person name="Karasinski D."/>
            <person name="Kautmanova I."/>
            <person name="Kiss B."/>
            <person name="Kocsube S."/>
            <person name="Kotiranta H."/>
            <person name="LaButti K.M."/>
            <person name="Lechner B.E."/>
            <person name="Liimatainen K."/>
            <person name="Lipzen A."/>
            <person name="Lukacs Z."/>
            <person name="Mihaltcheva S."/>
            <person name="Morgado L.N."/>
            <person name="Niskanen T."/>
            <person name="Noordeloos M.E."/>
            <person name="Ohm R.A."/>
            <person name="Ortiz-Santana B."/>
            <person name="Ovrebo C."/>
            <person name="Racz N."/>
            <person name="Riley R."/>
            <person name="Savchenko A."/>
            <person name="Shiryaev A."/>
            <person name="Soop K."/>
            <person name="Spirin V."/>
            <person name="Szebenyi C."/>
            <person name="Tomsovsky M."/>
            <person name="Tulloss R.E."/>
            <person name="Uehling J."/>
            <person name="Grigoriev I.V."/>
            <person name="Vagvolgyi C."/>
            <person name="Papp T."/>
            <person name="Martin F.M."/>
            <person name="Miettinen O."/>
            <person name="Hibbett D.S."/>
            <person name="Nagy L.G."/>
        </authorList>
    </citation>
    <scope>NUCLEOTIDE SEQUENCE [LARGE SCALE GENOMIC DNA]</scope>
    <source>
        <strain evidence="3 4">FP101781</strain>
    </source>
</reference>
<dbReference type="AlphaFoldDB" id="A0A4Y7SSZ1"/>
<keyword evidence="4" id="KW-1185">Reference proteome</keyword>
<dbReference type="PANTHER" id="PTHR10039:SF14">
    <property type="entry name" value="NACHT DOMAIN-CONTAINING PROTEIN"/>
    <property type="match status" value="1"/>
</dbReference>
<dbReference type="InterPro" id="IPR056884">
    <property type="entry name" value="NPHP3-like_N"/>
</dbReference>
<dbReference type="Pfam" id="PF24883">
    <property type="entry name" value="NPHP3_N"/>
    <property type="match status" value="1"/>
</dbReference>
<feature type="domain" description="Nephrocystin 3-like N-terminal" evidence="2">
    <location>
        <begin position="86"/>
        <end position="258"/>
    </location>
</feature>
<evidence type="ECO:0000313" key="4">
    <source>
        <dbReference type="Proteomes" id="UP000298030"/>
    </source>
</evidence>
<organism evidence="3 4">
    <name type="scientific">Coprinellus micaceus</name>
    <name type="common">Glistening ink-cap mushroom</name>
    <name type="synonym">Coprinus micaceus</name>
    <dbReference type="NCBI Taxonomy" id="71717"/>
    <lineage>
        <taxon>Eukaryota</taxon>
        <taxon>Fungi</taxon>
        <taxon>Dikarya</taxon>
        <taxon>Basidiomycota</taxon>
        <taxon>Agaricomycotina</taxon>
        <taxon>Agaricomycetes</taxon>
        <taxon>Agaricomycetidae</taxon>
        <taxon>Agaricales</taxon>
        <taxon>Agaricineae</taxon>
        <taxon>Psathyrellaceae</taxon>
        <taxon>Coprinellus</taxon>
    </lineage>
</organism>
<dbReference type="STRING" id="71717.A0A4Y7SSZ1"/>
<evidence type="ECO:0000259" key="2">
    <source>
        <dbReference type="Pfam" id="PF24883"/>
    </source>
</evidence>
<comment type="caution">
    <text evidence="3">The sequence shown here is derived from an EMBL/GenBank/DDBJ whole genome shotgun (WGS) entry which is preliminary data.</text>
</comment>
<gene>
    <name evidence="3" type="ORF">FA13DRAFT_1738788</name>
</gene>